<evidence type="ECO:0000256" key="3">
    <source>
        <dbReference type="ARBA" id="ARBA00022475"/>
    </source>
</evidence>
<dbReference type="PANTHER" id="PTHR15583:SF21">
    <property type="entry name" value="INTERLEUKIN-17 RECEPTOR E-LIKE"/>
    <property type="match status" value="1"/>
</dbReference>
<evidence type="ECO:0000256" key="10">
    <source>
        <dbReference type="ARBA" id="ARBA00023198"/>
    </source>
</evidence>
<keyword evidence="4 12" id="KW-0812">Transmembrane</keyword>
<feature type="transmembrane region" description="Helical" evidence="12">
    <location>
        <begin position="433"/>
        <end position="453"/>
    </location>
</feature>
<name>A0A3B3X9B7_9TELE</name>
<evidence type="ECO:0000256" key="11">
    <source>
        <dbReference type="SAM" id="MobiDB-lite"/>
    </source>
</evidence>
<accession>A0A3B3X9B7</accession>
<organism evidence="16 17">
    <name type="scientific">Poecilia mexicana</name>
    <dbReference type="NCBI Taxonomy" id="48701"/>
    <lineage>
        <taxon>Eukaryota</taxon>
        <taxon>Metazoa</taxon>
        <taxon>Chordata</taxon>
        <taxon>Craniata</taxon>
        <taxon>Vertebrata</taxon>
        <taxon>Euteleostomi</taxon>
        <taxon>Actinopterygii</taxon>
        <taxon>Neopterygii</taxon>
        <taxon>Teleostei</taxon>
        <taxon>Neoteleostei</taxon>
        <taxon>Acanthomorphata</taxon>
        <taxon>Ovalentaria</taxon>
        <taxon>Atherinomorphae</taxon>
        <taxon>Cyprinodontiformes</taxon>
        <taxon>Poeciliidae</taxon>
        <taxon>Poeciliinae</taxon>
        <taxon>Poecilia</taxon>
    </lineage>
</organism>
<feature type="domain" description="SEFIR" evidence="14">
    <location>
        <begin position="469"/>
        <end position="679"/>
    </location>
</feature>
<reference evidence="16" key="2">
    <citation type="submission" date="2025-09" db="UniProtKB">
        <authorList>
            <consortium name="Ensembl"/>
        </authorList>
    </citation>
    <scope>IDENTIFICATION</scope>
</reference>
<dbReference type="OrthoDB" id="9894203at2759"/>
<evidence type="ECO:0000259" key="14">
    <source>
        <dbReference type="Pfam" id="PF08357"/>
    </source>
</evidence>
<evidence type="ECO:0000256" key="12">
    <source>
        <dbReference type="SAM" id="Phobius"/>
    </source>
</evidence>
<evidence type="ECO:0000256" key="4">
    <source>
        <dbReference type="ARBA" id="ARBA00022692"/>
    </source>
</evidence>
<dbReference type="AlphaFoldDB" id="A0A3B3X9B7"/>
<dbReference type="GeneID" id="106929387"/>
<proteinExistence type="predicted"/>
<keyword evidence="10" id="KW-0395">Inflammatory response</keyword>
<keyword evidence="7 12" id="KW-0472">Membrane</keyword>
<dbReference type="InterPro" id="IPR039465">
    <property type="entry name" value="IL-17_rcpt-like"/>
</dbReference>
<evidence type="ECO:0000259" key="15">
    <source>
        <dbReference type="Pfam" id="PF15037"/>
    </source>
</evidence>
<feature type="signal peptide" evidence="13">
    <location>
        <begin position="1"/>
        <end position="21"/>
    </location>
</feature>
<evidence type="ECO:0000256" key="13">
    <source>
        <dbReference type="SAM" id="SignalP"/>
    </source>
</evidence>
<dbReference type="InterPro" id="IPR027841">
    <property type="entry name" value="IL-17_rcpt_C/E_N"/>
</dbReference>
<dbReference type="GO" id="GO:0005886">
    <property type="term" value="C:plasma membrane"/>
    <property type="evidence" value="ECO:0007669"/>
    <property type="project" value="UniProtKB-SubCell"/>
</dbReference>
<dbReference type="GO" id="GO:0006954">
    <property type="term" value="P:inflammatory response"/>
    <property type="evidence" value="ECO:0007669"/>
    <property type="project" value="UniProtKB-KW"/>
</dbReference>
<feature type="domain" description="Interleukin-17 receptor C/E N-terminal" evidence="15">
    <location>
        <begin position="205"/>
        <end position="413"/>
    </location>
</feature>
<evidence type="ECO:0000256" key="7">
    <source>
        <dbReference type="ARBA" id="ARBA00023136"/>
    </source>
</evidence>
<dbReference type="PANTHER" id="PTHR15583">
    <property type="entry name" value="INTERLEUKIN-17 RECEPTOR"/>
    <property type="match status" value="1"/>
</dbReference>
<dbReference type="Pfam" id="PF08357">
    <property type="entry name" value="SEFIR"/>
    <property type="match status" value="1"/>
</dbReference>
<keyword evidence="3" id="KW-1003">Cell membrane</keyword>
<keyword evidence="17" id="KW-1185">Reference proteome</keyword>
<dbReference type="RefSeq" id="XP_014861798.1">
    <property type="nucleotide sequence ID" value="XM_015006312.1"/>
</dbReference>
<feature type="region of interest" description="Disordered" evidence="11">
    <location>
        <begin position="727"/>
        <end position="762"/>
    </location>
</feature>
<evidence type="ECO:0000256" key="1">
    <source>
        <dbReference type="ARBA" id="ARBA00004162"/>
    </source>
</evidence>
<evidence type="ECO:0000256" key="9">
    <source>
        <dbReference type="ARBA" id="ARBA00023180"/>
    </source>
</evidence>
<evidence type="ECO:0000256" key="8">
    <source>
        <dbReference type="ARBA" id="ARBA00023170"/>
    </source>
</evidence>
<evidence type="ECO:0000313" key="16">
    <source>
        <dbReference type="Ensembl" id="ENSPMEP00000011560.1"/>
    </source>
</evidence>
<evidence type="ECO:0000256" key="6">
    <source>
        <dbReference type="ARBA" id="ARBA00022989"/>
    </source>
</evidence>
<keyword evidence="5 13" id="KW-0732">Signal</keyword>
<sequence length="762" mass="85421">MTFSAVLTLLLAALCCQQVGSAKCRRVRENDPLLAPCCTTAVSDVVQGHCPINLTSDPPPAIETSSGYYETIRVQVWINSTDFLQIEMEGNYREVFRPHTSCKIKNHRNQAIRCCKNSANSHLWKLEFDFKVASRQTAYVSYSSKSINCNVHYVVPAPQPDFRLSVNESSKTISVHVDSGDPVKVRWCYEKDSGCSSGDQPLTTSRSAVITIPHLLPCVCVEVYYTYEDASRRRKCPFRNESLIDNREILQTSTVTMYDSHLLWVPKCPECRKKVSAALCWKMHNNVCIPIPNSTLETSNDPALQIKTSTVDKHPQICVQFFIQDSHSISCLFNNDKPTWEAHITPVRQSMLVHITFTLSATFSAQLCLLTEAGCVPRGQIHSETLATNNQSVGINVPIQDITERSCVQVWQSYPALSGRRILCPDYTHNRRGVYAVGVLLLVVICMLLGCFIHRATKSGMAGCLTIQRPVLLVCSSDQSAHVSAVCALASILHEELDASVHTALWAQSSQMQAQNGASVADLGPLPWLYGQWEAVRKAQGKMLIVWSPEAKRTYQRWRVNRVDMNNSWRTDKIRAPVHDHLKVTGSGVEKDNDEKYIESERANCFEDEDSQKEPSTVIKPVFVAALASLEAALLEGKGKDVAIVYFQGLCHSRDIPHAFKGVPRFCLPQEFSGLIQELAEVREGTKSGEVRWHCWPRLLSKVLSVWLARQLTQRLQTVLPQTRAHHVPSAIKTSSDQTKSKWKLPLVGSPTSKQERELLHR</sequence>
<keyword evidence="9" id="KW-0325">Glycoprotein</keyword>
<keyword evidence="8" id="KW-0675">Receptor</keyword>
<dbReference type="Gene3D" id="3.40.50.11530">
    <property type="match status" value="1"/>
</dbReference>
<dbReference type="Ensembl" id="ENSPMET00000031443.1">
    <property type="protein sequence ID" value="ENSPMEP00000011560.1"/>
    <property type="gene ID" value="ENSPMEG00000013643.1"/>
</dbReference>
<dbReference type="InterPro" id="IPR013568">
    <property type="entry name" value="SEFIR_dom"/>
</dbReference>
<dbReference type="KEGG" id="pmei:106929387"/>
<evidence type="ECO:0000313" key="17">
    <source>
        <dbReference type="Proteomes" id="UP000261480"/>
    </source>
</evidence>
<evidence type="ECO:0008006" key="18">
    <source>
        <dbReference type="Google" id="ProtNLM"/>
    </source>
</evidence>
<keyword evidence="6 12" id="KW-1133">Transmembrane helix</keyword>
<evidence type="ECO:0000256" key="5">
    <source>
        <dbReference type="ARBA" id="ARBA00022729"/>
    </source>
</evidence>
<dbReference type="GO" id="GO:0030368">
    <property type="term" value="F:interleukin-17 receptor activity"/>
    <property type="evidence" value="ECO:0007669"/>
    <property type="project" value="InterPro"/>
</dbReference>
<comment type="subcellular location">
    <subcellularLocation>
        <location evidence="1">Cell membrane</location>
        <topology evidence="1">Single-pass membrane protein</topology>
    </subcellularLocation>
    <subcellularLocation>
        <location evidence="2">Membrane</location>
        <topology evidence="2">Single-pass type I membrane protein</topology>
    </subcellularLocation>
</comment>
<evidence type="ECO:0000256" key="2">
    <source>
        <dbReference type="ARBA" id="ARBA00004479"/>
    </source>
</evidence>
<dbReference type="STRING" id="48701.ENSPMEP00000011560"/>
<protein>
    <recommendedName>
        <fullName evidence="18">SEFIR domain-containing protein</fullName>
    </recommendedName>
</protein>
<feature type="chain" id="PRO_5017188821" description="SEFIR domain-containing protein" evidence="13">
    <location>
        <begin position="22"/>
        <end position="762"/>
    </location>
</feature>
<reference evidence="16" key="1">
    <citation type="submission" date="2025-08" db="UniProtKB">
        <authorList>
            <consortium name="Ensembl"/>
        </authorList>
    </citation>
    <scope>IDENTIFICATION</scope>
</reference>
<dbReference type="Pfam" id="PF15037">
    <property type="entry name" value="IL17_R_N"/>
    <property type="match status" value="1"/>
</dbReference>
<dbReference type="Proteomes" id="UP000261480">
    <property type="component" value="Unplaced"/>
</dbReference>